<accession>C1H9I3</accession>
<feature type="region of interest" description="Disordered" evidence="8">
    <location>
        <begin position="68"/>
        <end position="100"/>
    </location>
</feature>
<dbReference type="GO" id="GO:0030328">
    <property type="term" value="P:prenylcysteine catabolic process"/>
    <property type="evidence" value="ECO:0007669"/>
    <property type="project" value="InterPro"/>
</dbReference>
<dbReference type="Gene3D" id="3.50.50.60">
    <property type="entry name" value="FAD/NAD(P)-binding domain"/>
    <property type="match status" value="1"/>
</dbReference>
<sequence>MIRYEVCEVELSSRASFNGGDVIAGVLTLSQLEPVDLFSRSSSTLTLTDFGCVDLRQLIGRACITKGPDRPTSCAEAPHAQSRRAATTTQKPRRRLPESKTSLYLSAYPPTIPRLSHHSERALGVLLLLNGRTIVLFAISRHYLGNPPQIEGERCQDAQVPLQVEPEPPQAPATVLSPTPDPAPAKKVAVIGAGSAGASAAYYLRQFTDFFSIPLNLTVYERASYVGGRSTTVNLFDDPSLPVELGASIFVEVNKNLIRATRKFGLKLRDSDFGQPKESIHSLGVWDGREFEFLQERGGLYWWSIFKLIYRYGWAPMKTQNLMKSTVNKFLKLYKFPYFPFQSLSDAAMSAGLAEATWTSGAEYLKDNGVSEQFAREIIQASTRVNYGQNLPLIHGLETMVCMATDGAVAVEGGNWQIFQSMLNASKATVNLNSPVTSIELSGNKTYKVTHRNPDNTLAEDTFDHVVIANPFQFSNISISPRLKRPIDSPRYVNLHVTIFATPYKLSPSYFKMPADSFVPEVVLTTLPPDVKLGTRTDGVGPAQFWSISTLQKVQPPETTRNDLSPGPHYVYKIFSPKQLKASFLSQILGIDGVRLLDNNSTANNNDDGGEATYRDDQSIADISPSHISWSYEKVWQSYPYLYPRVTFEDIKLAPNLWYTSGMESFISTMETSSLSGMNVAALILSEWVSKFETKLKKYEDGGGY</sequence>
<evidence type="ECO:0000313" key="10">
    <source>
        <dbReference type="EMBL" id="EEH37006.2"/>
    </source>
</evidence>
<dbReference type="PANTHER" id="PTHR15944:SF0">
    <property type="entry name" value="PRENYLCYSTEINE LYASE DOMAIN-CONTAINING PROTEIN"/>
    <property type="match status" value="1"/>
</dbReference>
<evidence type="ECO:0000256" key="5">
    <source>
        <dbReference type="ARBA" id="ARBA00022827"/>
    </source>
</evidence>
<feature type="domain" description="Prenylcysteine lyase" evidence="9">
    <location>
        <begin position="299"/>
        <end position="692"/>
    </location>
</feature>
<dbReference type="RefSeq" id="XP_015700655.1">
    <property type="nucleotide sequence ID" value="XM_015846220.1"/>
</dbReference>
<dbReference type="Pfam" id="PF07156">
    <property type="entry name" value="Prenylcys_lyase"/>
    <property type="match status" value="1"/>
</dbReference>
<proteinExistence type="inferred from homology"/>
<gene>
    <name evidence="10" type="ORF">PAAG_07424</name>
</gene>
<evidence type="ECO:0000256" key="6">
    <source>
        <dbReference type="ARBA" id="ARBA00023002"/>
    </source>
</evidence>
<dbReference type="Proteomes" id="UP000002059">
    <property type="component" value="Partially assembled WGS sequence"/>
</dbReference>
<dbReference type="InterPro" id="IPR010795">
    <property type="entry name" value="Prenylcys_lyase"/>
</dbReference>
<comment type="cofactor">
    <cofactor evidence="1">
        <name>FAD</name>
        <dbReference type="ChEBI" id="CHEBI:57692"/>
    </cofactor>
</comment>
<dbReference type="GO" id="GO:0030327">
    <property type="term" value="P:prenylated protein catabolic process"/>
    <property type="evidence" value="ECO:0007669"/>
    <property type="project" value="TreeGrafter"/>
</dbReference>
<evidence type="ECO:0000256" key="2">
    <source>
        <dbReference type="ARBA" id="ARBA00009967"/>
    </source>
</evidence>
<dbReference type="STRING" id="502779.C1H9I3"/>
<comment type="similarity">
    <text evidence="2">Belongs to the prenylcysteine oxidase family.</text>
</comment>
<evidence type="ECO:0000313" key="11">
    <source>
        <dbReference type="Proteomes" id="UP000002059"/>
    </source>
</evidence>
<keyword evidence="3" id="KW-0285">Flavoprotein</keyword>
<dbReference type="GeneID" id="9093863"/>
<keyword evidence="4" id="KW-0732">Signal</keyword>
<name>C1H9I3_PARBA</name>
<keyword evidence="7" id="KW-0325">Glycoprotein</keyword>
<evidence type="ECO:0000256" key="4">
    <source>
        <dbReference type="ARBA" id="ARBA00022729"/>
    </source>
</evidence>
<dbReference type="EMBL" id="KN294015">
    <property type="protein sequence ID" value="EEH37006.2"/>
    <property type="molecule type" value="Genomic_DNA"/>
</dbReference>
<evidence type="ECO:0000256" key="1">
    <source>
        <dbReference type="ARBA" id="ARBA00001974"/>
    </source>
</evidence>
<dbReference type="InterPro" id="IPR017046">
    <property type="entry name" value="Prenylcysteine_Oxase1"/>
</dbReference>
<dbReference type="OMA" id="NMWAVEG"/>
<organism evidence="10 11">
    <name type="scientific">Paracoccidioides lutzii (strain ATCC MYA-826 / Pb01)</name>
    <name type="common">Paracoccidioides brasiliensis</name>
    <dbReference type="NCBI Taxonomy" id="502779"/>
    <lineage>
        <taxon>Eukaryota</taxon>
        <taxon>Fungi</taxon>
        <taxon>Dikarya</taxon>
        <taxon>Ascomycota</taxon>
        <taxon>Pezizomycotina</taxon>
        <taxon>Eurotiomycetes</taxon>
        <taxon>Eurotiomycetidae</taxon>
        <taxon>Onygenales</taxon>
        <taxon>Ajellomycetaceae</taxon>
        <taxon>Paracoccidioides</taxon>
    </lineage>
</organism>
<keyword evidence="5" id="KW-0274">FAD</keyword>
<keyword evidence="6" id="KW-0560">Oxidoreductase</keyword>
<dbReference type="OrthoDB" id="437369at2759"/>
<dbReference type="AlphaFoldDB" id="C1H9I3"/>
<evidence type="ECO:0000256" key="7">
    <source>
        <dbReference type="ARBA" id="ARBA00023180"/>
    </source>
</evidence>
<protein>
    <submittedName>
        <fullName evidence="10">Prenylcysteine oxidase</fullName>
    </submittedName>
</protein>
<evidence type="ECO:0000259" key="9">
    <source>
        <dbReference type="Pfam" id="PF07156"/>
    </source>
</evidence>
<dbReference type="InterPro" id="IPR036188">
    <property type="entry name" value="FAD/NAD-bd_sf"/>
</dbReference>
<keyword evidence="11" id="KW-1185">Reference proteome</keyword>
<reference evidence="10 11" key="1">
    <citation type="journal article" date="2011" name="PLoS Genet.">
        <title>Comparative genomic analysis of human fungal pathogens causing paracoccidioidomycosis.</title>
        <authorList>
            <person name="Desjardins C.A."/>
            <person name="Champion M.D."/>
            <person name="Holder J.W."/>
            <person name="Muszewska A."/>
            <person name="Goldberg J."/>
            <person name="Bailao A.M."/>
            <person name="Brigido M.M."/>
            <person name="Ferreira M.E."/>
            <person name="Garcia A.M."/>
            <person name="Grynberg M."/>
            <person name="Gujja S."/>
            <person name="Heiman D.I."/>
            <person name="Henn M.R."/>
            <person name="Kodira C.D."/>
            <person name="Leon-Narvaez H."/>
            <person name="Longo L.V."/>
            <person name="Ma L.J."/>
            <person name="Malavazi I."/>
            <person name="Matsuo A.L."/>
            <person name="Morais F.V."/>
            <person name="Pereira M."/>
            <person name="Rodriguez-Brito S."/>
            <person name="Sakthikumar S."/>
            <person name="Salem-Izacc S.M."/>
            <person name="Sykes S.M."/>
            <person name="Teixeira M.M."/>
            <person name="Vallejo M.C."/>
            <person name="Walter M.E."/>
            <person name="Yandava C."/>
            <person name="Young S."/>
            <person name="Zeng Q."/>
            <person name="Zucker J."/>
            <person name="Felipe M.S."/>
            <person name="Goldman G.H."/>
            <person name="Haas B.J."/>
            <person name="McEwen J.G."/>
            <person name="Nino-Vega G."/>
            <person name="Puccia R."/>
            <person name="San-Blas G."/>
            <person name="Soares C.M."/>
            <person name="Birren B.W."/>
            <person name="Cuomo C.A."/>
        </authorList>
    </citation>
    <scope>NUCLEOTIDE SEQUENCE [LARGE SCALE GENOMIC DNA]</scope>
    <source>
        <strain evidence="11">ATCC MYA-826 / Pb01</strain>
    </source>
</reference>
<evidence type="ECO:0000256" key="8">
    <source>
        <dbReference type="SAM" id="MobiDB-lite"/>
    </source>
</evidence>
<dbReference type="eggNOG" id="ENOG502QSHJ">
    <property type="taxonomic scope" value="Eukaryota"/>
</dbReference>
<dbReference type="VEuPathDB" id="FungiDB:PAAG_07424"/>
<dbReference type="HOGENOM" id="CLU_021176_0_0_1"/>
<dbReference type="SUPFAM" id="SSF51905">
    <property type="entry name" value="FAD/NAD(P)-binding domain"/>
    <property type="match status" value="1"/>
</dbReference>
<dbReference type="GO" id="GO:0001735">
    <property type="term" value="F:prenylcysteine oxidase activity"/>
    <property type="evidence" value="ECO:0007669"/>
    <property type="project" value="InterPro"/>
</dbReference>
<dbReference type="KEGG" id="pbl:PAAG_07424"/>
<dbReference type="Pfam" id="PF13450">
    <property type="entry name" value="NAD_binding_8"/>
    <property type="match status" value="1"/>
</dbReference>
<evidence type="ECO:0000256" key="3">
    <source>
        <dbReference type="ARBA" id="ARBA00022630"/>
    </source>
</evidence>
<dbReference type="PANTHER" id="PTHR15944">
    <property type="entry name" value="FARNESYLCYSTEINE LYASE"/>
    <property type="match status" value="1"/>
</dbReference>